<proteinExistence type="inferred from homology"/>
<reference evidence="15 16" key="1">
    <citation type="submission" date="2024-08" db="EMBL/GenBank/DDBJ databases">
        <title>Insights into the chromosomal genome structure of Flemingia macrophylla.</title>
        <authorList>
            <person name="Ding Y."/>
            <person name="Zhao Y."/>
            <person name="Bi W."/>
            <person name="Wu M."/>
            <person name="Zhao G."/>
            <person name="Gong Y."/>
            <person name="Li W."/>
            <person name="Zhang P."/>
        </authorList>
    </citation>
    <scope>NUCLEOTIDE SEQUENCE [LARGE SCALE GENOMIC DNA]</scope>
    <source>
        <strain evidence="15">DYQJB</strain>
        <tissue evidence="15">Leaf</tissue>
    </source>
</reference>
<evidence type="ECO:0000256" key="14">
    <source>
        <dbReference type="SAM" id="Phobius"/>
    </source>
</evidence>
<keyword evidence="6 12" id="KW-0479">Metal-binding</keyword>
<dbReference type="InterPro" id="IPR001128">
    <property type="entry name" value="Cyt_P450"/>
</dbReference>
<dbReference type="AlphaFoldDB" id="A0ABD1NE15"/>
<evidence type="ECO:0000256" key="6">
    <source>
        <dbReference type="ARBA" id="ARBA00022723"/>
    </source>
</evidence>
<dbReference type="PRINTS" id="PR00463">
    <property type="entry name" value="EP450I"/>
</dbReference>
<keyword evidence="11 14" id="KW-0472">Membrane</keyword>
<keyword evidence="8 13" id="KW-0560">Oxidoreductase</keyword>
<dbReference type="Proteomes" id="UP001603857">
    <property type="component" value="Unassembled WGS sequence"/>
</dbReference>
<dbReference type="SUPFAM" id="SSF48264">
    <property type="entry name" value="Cytochrome P450"/>
    <property type="match status" value="1"/>
</dbReference>
<dbReference type="PROSITE" id="PS00086">
    <property type="entry name" value="CYTOCHROME_P450"/>
    <property type="match status" value="1"/>
</dbReference>
<evidence type="ECO:0000256" key="1">
    <source>
        <dbReference type="ARBA" id="ARBA00001971"/>
    </source>
</evidence>
<dbReference type="FunFam" id="1.10.630.10:FF:000026">
    <property type="entry name" value="Cytochrome P450 82C4"/>
    <property type="match status" value="1"/>
</dbReference>
<evidence type="ECO:0000313" key="16">
    <source>
        <dbReference type="Proteomes" id="UP001603857"/>
    </source>
</evidence>
<evidence type="ECO:0000313" key="15">
    <source>
        <dbReference type="EMBL" id="KAL2346357.1"/>
    </source>
</evidence>
<keyword evidence="4 12" id="KW-0349">Heme</keyword>
<organism evidence="15 16">
    <name type="scientific">Flemingia macrophylla</name>
    <dbReference type="NCBI Taxonomy" id="520843"/>
    <lineage>
        <taxon>Eukaryota</taxon>
        <taxon>Viridiplantae</taxon>
        <taxon>Streptophyta</taxon>
        <taxon>Embryophyta</taxon>
        <taxon>Tracheophyta</taxon>
        <taxon>Spermatophyta</taxon>
        <taxon>Magnoliopsida</taxon>
        <taxon>eudicotyledons</taxon>
        <taxon>Gunneridae</taxon>
        <taxon>Pentapetalae</taxon>
        <taxon>rosids</taxon>
        <taxon>fabids</taxon>
        <taxon>Fabales</taxon>
        <taxon>Fabaceae</taxon>
        <taxon>Papilionoideae</taxon>
        <taxon>50 kb inversion clade</taxon>
        <taxon>NPAAA clade</taxon>
        <taxon>indigoferoid/millettioid clade</taxon>
        <taxon>Phaseoleae</taxon>
        <taxon>Flemingia</taxon>
    </lineage>
</organism>
<dbReference type="Pfam" id="PF00067">
    <property type="entry name" value="p450"/>
    <property type="match status" value="1"/>
</dbReference>
<evidence type="ECO:0000256" key="4">
    <source>
        <dbReference type="ARBA" id="ARBA00022617"/>
    </source>
</evidence>
<dbReference type="InterPro" id="IPR050651">
    <property type="entry name" value="Plant_Cytochrome_P450_Monoox"/>
</dbReference>
<comment type="cofactor">
    <cofactor evidence="1 12">
        <name>heme</name>
        <dbReference type="ChEBI" id="CHEBI:30413"/>
    </cofactor>
</comment>
<evidence type="ECO:0000256" key="9">
    <source>
        <dbReference type="ARBA" id="ARBA00023004"/>
    </source>
</evidence>
<dbReference type="PANTHER" id="PTHR47947">
    <property type="entry name" value="CYTOCHROME P450 82C3-RELATED"/>
    <property type="match status" value="1"/>
</dbReference>
<gene>
    <name evidence="15" type="ORF">Fmac_000357</name>
</gene>
<keyword evidence="5 14" id="KW-0812">Transmembrane</keyword>
<evidence type="ECO:0000256" key="5">
    <source>
        <dbReference type="ARBA" id="ARBA00022692"/>
    </source>
</evidence>
<keyword evidence="16" id="KW-1185">Reference proteome</keyword>
<dbReference type="CDD" id="cd20654">
    <property type="entry name" value="CYP82"/>
    <property type="match status" value="1"/>
</dbReference>
<feature type="binding site" description="axial binding residue" evidence="12">
    <location>
        <position position="473"/>
    </location>
    <ligand>
        <name>heme</name>
        <dbReference type="ChEBI" id="CHEBI:30413"/>
    </ligand>
    <ligandPart>
        <name>Fe</name>
        <dbReference type="ChEBI" id="CHEBI:18248"/>
    </ligandPart>
</feature>
<dbReference type="GO" id="GO:0016020">
    <property type="term" value="C:membrane"/>
    <property type="evidence" value="ECO:0007669"/>
    <property type="project" value="UniProtKB-SubCell"/>
</dbReference>
<keyword evidence="9 12" id="KW-0408">Iron</keyword>
<evidence type="ECO:0000256" key="8">
    <source>
        <dbReference type="ARBA" id="ARBA00023002"/>
    </source>
</evidence>
<comment type="subcellular location">
    <subcellularLocation>
        <location evidence="2">Membrane</location>
    </subcellularLocation>
</comment>
<evidence type="ECO:0000256" key="12">
    <source>
        <dbReference type="PIRSR" id="PIRSR602401-1"/>
    </source>
</evidence>
<dbReference type="GO" id="GO:0046872">
    <property type="term" value="F:metal ion binding"/>
    <property type="evidence" value="ECO:0007669"/>
    <property type="project" value="UniProtKB-KW"/>
</dbReference>
<dbReference type="InterPro" id="IPR036396">
    <property type="entry name" value="Cyt_P450_sf"/>
</dbReference>
<evidence type="ECO:0000256" key="7">
    <source>
        <dbReference type="ARBA" id="ARBA00022989"/>
    </source>
</evidence>
<protein>
    <recommendedName>
        <fullName evidence="17">Cytochrome P450</fullName>
    </recommendedName>
</protein>
<dbReference type="PRINTS" id="PR00385">
    <property type="entry name" value="P450"/>
</dbReference>
<dbReference type="GO" id="GO:0004497">
    <property type="term" value="F:monooxygenase activity"/>
    <property type="evidence" value="ECO:0007669"/>
    <property type="project" value="UniProtKB-KW"/>
</dbReference>
<dbReference type="InterPro" id="IPR002401">
    <property type="entry name" value="Cyt_P450_E_grp-I"/>
</dbReference>
<evidence type="ECO:0008006" key="17">
    <source>
        <dbReference type="Google" id="ProtNLM"/>
    </source>
</evidence>
<feature type="transmembrane region" description="Helical" evidence="14">
    <location>
        <begin position="27"/>
        <end position="45"/>
    </location>
</feature>
<evidence type="ECO:0000256" key="13">
    <source>
        <dbReference type="RuleBase" id="RU000461"/>
    </source>
</evidence>
<dbReference type="Gene3D" id="1.10.630.10">
    <property type="entry name" value="Cytochrome P450"/>
    <property type="match status" value="1"/>
</dbReference>
<evidence type="ECO:0000256" key="2">
    <source>
        <dbReference type="ARBA" id="ARBA00004370"/>
    </source>
</evidence>
<keyword evidence="7 14" id="KW-1133">Transmembrane helix</keyword>
<accession>A0ABD1NE15</accession>
<comment type="caution">
    <text evidence="15">The sequence shown here is derived from an EMBL/GenBank/DDBJ whole genome shotgun (WGS) entry which is preliminary data.</text>
</comment>
<evidence type="ECO:0000256" key="11">
    <source>
        <dbReference type="ARBA" id="ARBA00023136"/>
    </source>
</evidence>
<comment type="similarity">
    <text evidence="3 13">Belongs to the cytochrome P450 family.</text>
</comment>
<evidence type="ECO:0000256" key="10">
    <source>
        <dbReference type="ARBA" id="ARBA00023033"/>
    </source>
</evidence>
<dbReference type="PANTHER" id="PTHR47947:SF26">
    <property type="entry name" value="CYTOCHROME P450"/>
    <property type="match status" value="1"/>
</dbReference>
<sequence length="536" mass="60765">MHERTGGLDPYKILICYAMDLQNSRELFTIFLGLLLFLCLLSSIWRKRSRNEPPEASGAWPLIGHLYLLSRSKAPHVTLGDMADKHGPIFTVRLGVHKTLIVSNSEMAKQCFTVNDKAFANRPKTLAFKVLGYNYSMIAVSPYGSYWRKVRKIATLELLSARGIEMLKDVIESEVKAAVKESYNVWLNNKKSGSENVETEMQKWFGDIILNIIFRAVVGKRFVGDDERIQKLVRDLFDLSGSFAISDALPYLRWLDLDGREKEMKRTAKELDEFVQVWLQEHKRNRNCSSAEGKDNHDFMDVLLSLVEKGEEFDGHDADTTIKATCLVLILAGTDTTTGTMTWTLSLLLNNREILNKAVHELDIQIGKEMMVEVSDLEKLEYLESVIKETLRLYPVGPLSMPHECIEDCIVGGYHVSTGTRLLTNISKLQRDPSLYSDPLEFRPERFLTTHKDIDTKGQHFELIPFGAGRRMCPGLAFSLQIMKLMLATLLHGFDIATPDGRSVDMLEHIGLTNIKASPLRVILTPRLSTHIYDGI</sequence>
<dbReference type="InterPro" id="IPR017972">
    <property type="entry name" value="Cyt_P450_CS"/>
</dbReference>
<dbReference type="EMBL" id="JBGMDY010000001">
    <property type="protein sequence ID" value="KAL2346357.1"/>
    <property type="molecule type" value="Genomic_DNA"/>
</dbReference>
<keyword evidence="10 13" id="KW-0503">Monooxygenase</keyword>
<evidence type="ECO:0000256" key="3">
    <source>
        <dbReference type="ARBA" id="ARBA00010617"/>
    </source>
</evidence>
<name>A0ABD1NE15_9FABA</name>